<evidence type="ECO:0000313" key="4">
    <source>
        <dbReference type="Proteomes" id="UP001470023"/>
    </source>
</evidence>
<dbReference type="EMBL" id="JBEPAZ010000013">
    <property type="protein sequence ID" value="MER6429631.1"/>
    <property type="molecule type" value="Genomic_DNA"/>
</dbReference>
<organism evidence="3 4">
    <name type="scientific">Streptomyces sp. 900105245</name>
    <dbReference type="NCBI Taxonomy" id="3154379"/>
    <lineage>
        <taxon>Bacteria</taxon>
        <taxon>Bacillati</taxon>
        <taxon>Actinomycetota</taxon>
        <taxon>Actinomycetes</taxon>
        <taxon>Kitasatosporales</taxon>
        <taxon>Streptomycetaceae</taxon>
        <taxon>Streptomyces</taxon>
    </lineage>
</organism>
<dbReference type="Proteomes" id="UP001470023">
    <property type="component" value="Unassembled WGS sequence"/>
</dbReference>
<reference evidence="3 4" key="1">
    <citation type="submission" date="2024-06" db="EMBL/GenBank/DDBJ databases">
        <title>The Natural Products Discovery Center: Release of the First 8490 Sequenced Strains for Exploring Actinobacteria Biosynthetic Diversity.</title>
        <authorList>
            <person name="Kalkreuter E."/>
            <person name="Kautsar S.A."/>
            <person name="Yang D."/>
            <person name="Bader C.D."/>
            <person name="Teijaro C.N."/>
            <person name="Fluegel L."/>
            <person name="Davis C.M."/>
            <person name="Simpson J.R."/>
            <person name="Lauterbach L."/>
            <person name="Steele A.D."/>
            <person name="Gui C."/>
            <person name="Meng S."/>
            <person name="Li G."/>
            <person name="Viehrig K."/>
            <person name="Ye F."/>
            <person name="Su P."/>
            <person name="Kiefer A.F."/>
            <person name="Nichols A."/>
            <person name="Cepeda A.J."/>
            <person name="Yan W."/>
            <person name="Fan B."/>
            <person name="Jiang Y."/>
            <person name="Adhikari A."/>
            <person name="Zheng C.-J."/>
            <person name="Schuster L."/>
            <person name="Cowan T.M."/>
            <person name="Smanski M.J."/>
            <person name="Chevrette M.G."/>
            <person name="De Carvalho L.P.S."/>
            <person name="Shen B."/>
        </authorList>
    </citation>
    <scope>NUCLEOTIDE SEQUENCE [LARGE SCALE GENOMIC DNA]</scope>
    <source>
        <strain evidence="3 4">NPDC001166</strain>
    </source>
</reference>
<keyword evidence="4" id="KW-1185">Reference proteome</keyword>
<protein>
    <submittedName>
        <fullName evidence="3">Nucleic acid/nucleotide deaminase domain-containing protein</fullName>
    </submittedName>
</protein>
<name>A0ABV1U7D0_9ACTN</name>
<evidence type="ECO:0000256" key="1">
    <source>
        <dbReference type="SAM" id="MobiDB-lite"/>
    </source>
</evidence>
<feature type="compositionally biased region" description="Basic and acidic residues" evidence="1">
    <location>
        <begin position="220"/>
        <end position="231"/>
    </location>
</feature>
<feature type="compositionally biased region" description="Basic and acidic residues" evidence="1">
    <location>
        <begin position="309"/>
        <end position="320"/>
    </location>
</feature>
<dbReference type="RefSeq" id="WP_352063895.1">
    <property type="nucleotide sequence ID" value="NZ_JBEPAZ010000013.1"/>
</dbReference>
<proteinExistence type="predicted"/>
<feature type="region of interest" description="Disordered" evidence="1">
    <location>
        <begin position="195"/>
        <end position="254"/>
    </location>
</feature>
<dbReference type="InterPro" id="IPR057746">
    <property type="entry name" value="CpnT-like_N"/>
</dbReference>
<evidence type="ECO:0000313" key="3">
    <source>
        <dbReference type="EMBL" id="MER6429631.1"/>
    </source>
</evidence>
<feature type="compositionally biased region" description="Polar residues" evidence="1">
    <location>
        <begin position="549"/>
        <end position="562"/>
    </location>
</feature>
<feature type="domain" description="Outer membrane channel protein CpnT-like N-terminal" evidence="2">
    <location>
        <begin position="18"/>
        <end position="138"/>
    </location>
</feature>
<accession>A0ABV1U7D0</accession>
<dbReference type="Pfam" id="PF25547">
    <property type="entry name" value="WXG100_2"/>
    <property type="match status" value="1"/>
</dbReference>
<feature type="compositionally biased region" description="Polar residues" evidence="1">
    <location>
        <begin position="236"/>
        <end position="246"/>
    </location>
</feature>
<feature type="region of interest" description="Disordered" evidence="1">
    <location>
        <begin position="541"/>
        <end position="562"/>
    </location>
</feature>
<feature type="region of interest" description="Disordered" evidence="1">
    <location>
        <begin position="299"/>
        <end position="320"/>
    </location>
</feature>
<evidence type="ECO:0000259" key="2">
    <source>
        <dbReference type="Pfam" id="PF25547"/>
    </source>
</evidence>
<feature type="region of interest" description="Disordered" evidence="1">
    <location>
        <begin position="372"/>
        <end position="397"/>
    </location>
</feature>
<gene>
    <name evidence="3" type="ORF">ABT272_18085</name>
</gene>
<comment type="caution">
    <text evidence="3">The sequence shown here is derived from an EMBL/GenBank/DDBJ whole genome shotgun (WGS) entry which is preliminary data.</text>
</comment>
<dbReference type="InterPro" id="IPR032722">
    <property type="entry name" value="Deaminase_XOO_2897"/>
</dbReference>
<sequence>MGLVLPSIIDEALDLIGVNWPNVDEDDYFEMATSMRDFADQFEGHSGNAHKAVTRILSSSEGWAVESMQKHWSHVKVNHLEKIPEVARLFADACDGVGQIIRGMKVKAGVELAVLAGTIVAELAAAPLTLGISAAAAAGEIALMRTIVKRLVDEAVDQIVDALIAKVTEPVTGKLQQLISDMVLDLAEGAFNPGDNPGGMQLASAGDSDSGGSGSGGKKTVIDHTEFEEGAGHVSRQGSDLGSQSRIHLGKSKHTFGRTKGRDVFTKAFDGILEDAIDGMEKAAKKVSDHVTDTIPDRVKAASRHQKRKDHDVGDEADKVDVKKAKHDDDTPMYLLSDDGSIRQLHHDGTTSPVHHADSSGVNDVLGDKAWYPWNNKGEKQRKGKPANGTVNSTKVAPGSTDLARAAQLGRYANRTERPDSYVPGGNYASALHDDGKGNRFILVGASGEAHSERSIGHPLIKNGHEGNVHELYTEREPCQKNPKCDKYLAREFPDDLQVTHSSKYDQSEKDLNGQELSKYKKDREHRAYVKWLHDQWDQHGVSGGRTDTVMNLSPSDNKFVP</sequence>
<dbReference type="Pfam" id="PF14440">
    <property type="entry name" value="XOO_2897-deam"/>
    <property type="match status" value="1"/>
</dbReference>